<evidence type="ECO:0000313" key="4">
    <source>
        <dbReference type="EMBL" id="MEC1180146.1"/>
    </source>
</evidence>
<evidence type="ECO:0000256" key="2">
    <source>
        <dbReference type="ARBA" id="ARBA00023315"/>
    </source>
</evidence>
<organism evidence="4 5">
    <name type="scientific">Metasolibacillus meyeri</name>
    <dbReference type="NCBI Taxonomy" id="1071052"/>
    <lineage>
        <taxon>Bacteria</taxon>
        <taxon>Bacillati</taxon>
        <taxon>Bacillota</taxon>
        <taxon>Bacilli</taxon>
        <taxon>Bacillales</taxon>
        <taxon>Caryophanaceae</taxon>
        <taxon>Metasolibacillus</taxon>
    </lineage>
</organism>
<protein>
    <submittedName>
        <fullName evidence="4">GNAT family N-acetyltransferase</fullName>
    </submittedName>
</protein>
<sequence>MFTVRDFSNHELDFLTDMLYESIHIPENKPEKMALLNLPHLKKYHENWGRIGDTALIALDSHNQAMGAVWYRLFNEANKGYGYVDSNIPELGIAICQEARGLGLGTLLMQSIMQKARQDGYTSISLSVDPENHTAVHLYKKLDFEDFGISGTSITMIKRFYE</sequence>
<feature type="domain" description="N-acetyltransferase" evidence="3">
    <location>
        <begin position="2"/>
        <end position="161"/>
    </location>
</feature>
<proteinExistence type="predicted"/>
<dbReference type="AlphaFoldDB" id="A0AAW9NXW0"/>
<dbReference type="InterPro" id="IPR000182">
    <property type="entry name" value="GNAT_dom"/>
</dbReference>
<dbReference type="SUPFAM" id="SSF55729">
    <property type="entry name" value="Acyl-CoA N-acyltransferases (Nat)"/>
    <property type="match status" value="1"/>
</dbReference>
<keyword evidence="1" id="KW-0808">Transferase</keyword>
<dbReference type="PANTHER" id="PTHR43420">
    <property type="entry name" value="ACETYLTRANSFERASE"/>
    <property type="match status" value="1"/>
</dbReference>
<dbReference type="Gene3D" id="3.40.630.30">
    <property type="match status" value="1"/>
</dbReference>
<dbReference type="InterPro" id="IPR016181">
    <property type="entry name" value="Acyl_CoA_acyltransferase"/>
</dbReference>
<keyword evidence="5" id="KW-1185">Reference proteome</keyword>
<dbReference type="InterPro" id="IPR050680">
    <property type="entry name" value="YpeA/RimI_acetyltransf"/>
</dbReference>
<name>A0AAW9NXW0_9BACL</name>
<dbReference type="CDD" id="cd04301">
    <property type="entry name" value="NAT_SF"/>
    <property type="match status" value="1"/>
</dbReference>
<reference evidence="4 5" key="1">
    <citation type="submission" date="2023-03" db="EMBL/GenBank/DDBJ databases">
        <title>Bacillus Genome Sequencing.</title>
        <authorList>
            <person name="Dunlap C."/>
        </authorList>
    </citation>
    <scope>NUCLEOTIDE SEQUENCE [LARGE SCALE GENOMIC DNA]</scope>
    <source>
        <strain evidence="4 5">B-59205</strain>
    </source>
</reference>
<dbReference type="GO" id="GO:0016747">
    <property type="term" value="F:acyltransferase activity, transferring groups other than amino-acyl groups"/>
    <property type="evidence" value="ECO:0007669"/>
    <property type="project" value="InterPro"/>
</dbReference>
<evidence type="ECO:0000256" key="1">
    <source>
        <dbReference type="ARBA" id="ARBA00022679"/>
    </source>
</evidence>
<dbReference type="Pfam" id="PF00583">
    <property type="entry name" value="Acetyltransf_1"/>
    <property type="match status" value="1"/>
</dbReference>
<dbReference type="EMBL" id="JARSFG010000022">
    <property type="protein sequence ID" value="MEC1180146.1"/>
    <property type="molecule type" value="Genomic_DNA"/>
</dbReference>
<evidence type="ECO:0000313" key="5">
    <source>
        <dbReference type="Proteomes" id="UP001344888"/>
    </source>
</evidence>
<dbReference type="PROSITE" id="PS51186">
    <property type="entry name" value="GNAT"/>
    <property type="match status" value="1"/>
</dbReference>
<gene>
    <name evidence="4" type="ORF">P9B03_16710</name>
</gene>
<dbReference type="RefSeq" id="WP_107841568.1">
    <property type="nucleotide sequence ID" value="NZ_JARSFG010000022.1"/>
</dbReference>
<comment type="caution">
    <text evidence="4">The sequence shown here is derived from an EMBL/GenBank/DDBJ whole genome shotgun (WGS) entry which is preliminary data.</text>
</comment>
<evidence type="ECO:0000259" key="3">
    <source>
        <dbReference type="PROSITE" id="PS51186"/>
    </source>
</evidence>
<dbReference type="PANTHER" id="PTHR43420:SF12">
    <property type="entry name" value="N-ACETYLTRANSFERASE DOMAIN-CONTAINING PROTEIN"/>
    <property type="match status" value="1"/>
</dbReference>
<accession>A0AAW9NXW0</accession>
<keyword evidence="2" id="KW-0012">Acyltransferase</keyword>
<dbReference type="Proteomes" id="UP001344888">
    <property type="component" value="Unassembled WGS sequence"/>
</dbReference>